<feature type="compositionally biased region" description="Low complexity" evidence="1">
    <location>
        <begin position="169"/>
        <end position="181"/>
    </location>
</feature>
<organism evidence="5 6">
    <name type="scientific">Candidatus Roizmanbacteria bacterium RIFCSPHIGHO2_02_FULL_37_24</name>
    <dbReference type="NCBI Taxonomy" id="1802037"/>
    <lineage>
        <taxon>Bacteria</taxon>
        <taxon>Candidatus Roizmaniibacteriota</taxon>
    </lineage>
</organism>
<evidence type="ECO:0000259" key="4">
    <source>
        <dbReference type="Pfam" id="PF00963"/>
    </source>
</evidence>
<evidence type="ECO:0000313" key="6">
    <source>
        <dbReference type="Proteomes" id="UP000177159"/>
    </source>
</evidence>
<name>A0A1F7GW72_9BACT</name>
<protein>
    <recommendedName>
        <fullName evidence="4">Cohesin domain-containing protein</fullName>
    </recommendedName>
</protein>
<keyword evidence="3" id="KW-0732">Signal</keyword>
<dbReference type="GO" id="GO:0000272">
    <property type="term" value="P:polysaccharide catabolic process"/>
    <property type="evidence" value="ECO:0007669"/>
    <property type="project" value="InterPro"/>
</dbReference>
<dbReference type="GO" id="GO:0030246">
    <property type="term" value="F:carbohydrate binding"/>
    <property type="evidence" value="ECO:0007669"/>
    <property type="project" value="InterPro"/>
</dbReference>
<keyword evidence="2" id="KW-0812">Transmembrane</keyword>
<feature type="chain" id="PRO_5009529211" description="Cohesin domain-containing protein" evidence="3">
    <location>
        <begin position="29"/>
        <end position="220"/>
    </location>
</feature>
<feature type="transmembrane region" description="Helical" evidence="2">
    <location>
        <begin position="199"/>
        <end position="219"/>
    </location>
</feature>
<evidence type="ECO:0000313" key="5">
    <source>
        <dbReference type="EMBL" id="OGK23004.1"/>
    </source>
</evidence>
<evidence type="ECO:0000256" key="2">
    <source>
        <dbReference type="SAM" id="Phobius"/>
    </source>
</evidence>
<reference evidence="5 6" key="1">
    <citation type="journal article" date="2016" name="Nat. Commun.">
        <title>Thousands of microbial genomes shed light on interconnected biogeochemical processes in an aquifer system.</title>
        <authorList>
            <person name="Anantharaman K."/>
            <person name="Brown C.T."/>
            <person name="Hug L.A."/>
            <person name="Sharon I."/>
            <person name="Castelle C.J."/>
            <person name="Probst A.J."/>
            <person name="Thomas B.C."/>
            <person name="Singh A."/>
            <person name="Wilkins M.J."/>
            <person name="Karaoz U."/>
            <person name="Brodie E.L."/>
            <person name="Williams K.H."/>
            <person name="Hubbard S.S."/>
            <person name="Banfield J.F."/>
        </authorList>
    </citation>
    <scope>NUCLEOTIDE SEQUENCE [LARGE SCALE GENOMIC DNA]</scope>
</reference>
<feature type="region of interest" description="Disordered" evidence="1">
    <location>
        <begin position="169"/>
        <end position="189"/>
    </location>
</feature>
<sequence length="220" mass="22875">MTLSKFSLSILASMIVLFIIPLFSSAFAATLQFNPSSLSKKTGDTFELEVIVDAGDKQVLSVDALINFDGNVLQVESITNGTYLDIGQKDFKNTGKAYIAGVVAGPGVTVTGKGTLAKILFKAKAKGRTNITFICEMGEKTESNISEASIDATDLIECSQNGQAVVVVDGGDTDRTSTSSGRTGGGTGELPQTGILDNLVILSIIGGILFIVGVGAKMLL</sequence>
<comment type="caution">
    <text evidence="5">The sequence shown here is derived from an EMBL/GenBank/DDBJ whole genome shotgun (WGS) entry which is preliminary data.</text>
</comment>
<keyword evidence="2" id="KW-0472">Membrane</keyword>
<gene>
    <name evidence="5" type="ORF">A3C24_02595</name>
</gene>
<dbReference type="CDD" id="cd08547">
    <property type="entry name" value="Type_II_cohesin"/>
    <property type="match status" value="1"/>
</dbReference>
<dbReference type="InterPro" id="IPR008965">
    <property type="entry name" value="CBM2/CBM3_carb-bd_dom_sf"/>
</dbReference>
<proteinExistence type="predicted"/>
<dbReference type="Gene3D" id="2.60.40.680">
    <property type="match status" value="1"/>
</dbReference>
<dbReference type="EMBL" id="MFZM01000029">
    <property type="protein sequence ID" value="OGK23004.1"/>
    <property type="molecule type" value="Genomic_DNA"/>
</dbReference>
<dbReference type="Pfam" id="PF00963">
    <property type="entry name" value="Cohesin"/>
    <property type="match status" value="1"/>
</dbReference>
<feature type="domain" description="Cohesin" evidence="4">
    <location>
        <begin position="35"/>
        <end position="136"/>
    </location>
</feature>
<dbReference type="AlphaFoldDB" id="A0A1F7GW72"/>
<dbReference type="SUPFAM" id="SSF49384">
    <property type="entry name" value="Carbohydrate-binding domain"/>
    <property type="match status" value="1"/>
</dbReference>
<feature type="signal peptide" evidence="3">
    <location>
        <begin position="1"/>
        <end position="28"/>
    </location>
</feature>
<keyword evidence="2" id="KW-1133">Transmembrane helix</keyword>
<evidence type="ECO:0000256" key="3">
    <source>
        <dbReference type="SAM" id="SignalP"/>
    </source>
</evidence>
<accession>A0A1F7GW72</accession>
<dbReference type="Proteomes" id="UP000177159">
    <property type="component" value="Unassembled WGS sequence"/>
</dbReference>
<dbReference type="InterPro" id="IPR002102">
    <property type="entry name" value="Cohesin_dom"/>
</dbReference>
<evidence type="ECO:0000256" key="1">
    <source>
        <dbReference type="SAM" id="MobiDB-lite"/>
    </source>
</evidence>